<keyword evidence="4" id="KW-1185">Reference proteome</keyword>
<dbReference type="Gene3D" id="3.30.70.60">
    <property type="match status" value="1"/>
</dbReference>
<dbReference type="Pfam" id="PF04350">
    <property type="entry name" value="PilO"/>
    <property type="match status" value="1"/>
</dbReference>
<gene>
    <name evidence="3" type="ORF">Mhypo_00971</name>
</gene>
<sequence length="217" mass="23430">MVALLARMGQREWAIVAIVAAVLLGLMWYFLVTQPLQGRIPEIQAEVDRLTTERDRGRAAQRALPQLRETIARLDAERQQFLRELPPTEQLGRVLSSLAQTARESGVILRTLSRGAGDNQGVANVRATNLAIQVESPFPELYVFLRNLEGFQRFATVSGLNLTLGGSGPAATVAQATNPTINTSLTMTVYTYTGQAQPAQGGQPTQPGQPGQPGGQP</sequence>
<protein>
    <submittedName>
        <fullName evidence="3">Pilus assembly protein, PilO</fullName>
    </submittedName>
</protein>
<evidence type="ECO:0000256" key="1">
    <source>
        <dbReference type="SAM" id="MobiDB-lite"/>
    </source>
</evidence>
<accession>A0ABX9MSW2</accession>
<proteinExistence type="predicted"/>
<dbReference type="InterPro" id="IPR007445">
    <property type="entry name" value="PilO"/>
</dbReference>
<name>A0ABX9MSW2_9DEIN</name>
<comment type="caution">
    <text evidence="3">The sequence shown here is derived from an EMBL/GenBank/DDBJ whole genome shotgun (WGS) entry which is preliminary data.</text>
</comment>
<organism evidence="3 4">
    <name type="scientific">Meiothermus hypogaeus</name>
    <dbReference type="NCBI Taxonomy" id="884155"/>
    <lineage>
        <taxon>Bacteria</taxon>
        <taxon>Thermotogati</taxon>
        <taxon>Deinococcota</taxon>
        <taxon>Deinococci</taxon>
        <taxon>Thermales</taxon>
        <taxon>Thermaceae</taxon>
        <taxon>Meiothermus</taxon>
    </lineage>
</organism>
<evidence type="ECO:0000313" key="4">
    <source>
        <dbReference type="Proteomes" id="UP000265443"/>
    </source>
</evidence>
<dbReference type="RefSeq" id="WP_240637117.1">
    <property type="nucleotide sequence ID" value="NZ_QWKY01000012.1"/>
</dbReference>
<keyword evidence="2" id="KW-0472">Membrane</keyword>
<dbReference type="Proteomes" id="UP000265443">
    <property type="component" value="Unassembled WGS sequence"/>
</dbReference>
<keyword evidence="2" id="KW-1133">Transmembrane helix</keyword>
<dbReference type="EMBL" id="QWKY01000012">
    <property type="protein sequence ID" value="RIH79686.1"/>
    <property type="molecule type" value="Genomic_DNA"/>
</dbReference>
<keyword evidence="2" id="KW-0812">Transmembrane</keyword>
<reference evidence="3 4" key="1">
    <citation type="submission" date="2018-08" db="EMBL/GenBank/DDBJ databases">
        <title>Meiothermus hypogaeus DSM 23238 genome sequencing project.</title>
        <authorList>
            <person name="Da Costa M.S."/>
            <person name="Albuquerque L."/>
            <person name="Raposo P."/>
            <person name="Froufe H.J.C."/>
            <person name="Barroso C.S."/>
            <person name="Egas C."/>
        </authorList>
    </citation>
    <scope>NUCLEOTIDE SEQUENCE [LARGE SCALE GENOMIC DNA]</scope>
    <source>
        <strain evidence="3 4">DSM 23238</strain>
    </source>
</reference>
<feature type="compositionally biased region" description="Low complexity" evidence="1">
    <location>
        <begin position="196"/>
        <end position="209"/>
    </location>
</feature>
<feature type="region of interest" description="Disordered" evidence="1">
    <location>
        <begin position="196"/>
        <end position="217"/>
    </location>
</feature>
<feature type="transmembrane region" description="Helical" evidence="2">
    <location>
        <begin position="12"/>
        <end position="31"/>
    </location>
</feature>
<evidence type="ECO:0000313" key="3">
    <source>
        <dbReference type="EMBL" id="RIH79686.1"/>
    </source>
</evidence>
<evidence type="ECO:0000256" key="2">
    <source>
        <dbReference type="SAM" id="Phobius"/>
    </source>
</evidence>
<dbReference type="InterPro" id="IPR014717">
    <property type="entry name" value="Transl_elong_EF1B/ribsomal_bS6"/>
</dbReference>